<comment type="caution">
    <text evidence="7">The sequence shown here is derived from an EMBL/GenBank/DDBJ whole genome shotgun (WGS) entry which is preliminary data.</text>
</comment>
<evidence type="ECO:0000256" key="3">
    <source>
        <dbReference type="ARBA" id="ARBA00023125"/>
    </source>
</evidence>
<dbReference type="InterPro" id="IPR007627">
    <property type="entry name" value="RNA_pol_sigma70_r2"/>
</dbReference>
<dbReference type="SUPFAM" id="SSF88946">
    <property type="entry name" value="Sigma2 domain of RNA polymerase sigma factors"/>
    <property type="match status" value="1"/>
</dbReference>
<dbReference type="PANTHER" id="PTHR43133:SF52">
    <property type="entry name" value="ECF RNA POLYMERASE SIGMA FACTOR SIGL"/>
    <property type="match status" value="1"/>
</dbReference>
<sequence length="195" mass="21561">MTSTSTQTPEPVRTLHAVGSSDLTTAERAQADAVVQRVVAEHGQAMHRYAYRLCGDPHAAQDLVQEALLRVWRHAARMDERLGSVRGWLLTVLRNLDVDRRRAASARPGDAPVSESVAHGMDIVPDRASDQHLRSVENRLVVAEPARAAVRGRPRRADRPVPARPVRRPGRRRASACPRHREVPLVLRPAQACAT</sequence>
<dbReference type="InterPro" id="IPR039425">
    <property type="entry name" value="RNA_pol_sigma-70-like"/>
</dbReference>
<protein>
    <recommendedName>
        <fullName evidence="6">RNA polymerase sigma-70 region 2 domain-containing protein</fullName>
    </recommendedName>
</protein>
<name>A0ABQ6JRH5_9ACTN</name>
<dbReference type="PANTHER" id="PTHR43133">
    <property type="entry name" value="RNA POLYMERASE ECF-TYPE SIGMA FACTO"/>
    <property type="match status" value="1"/>
</dbReference>
<keyword evidence="3" id="KW-0238">DNA-binding</keyword>
<feature type="compositionally biased region" description="Basic residues" evidence="5">
    <location>
        <begin position="165"/>
        <end position="174"/>
    </location>
</feature>
<reference evidence="8" key="1">
    <citation type="journal article" date="2019" name="Int. J. Syst. Evol. Microbiol.">
        <title>The Global Catalogue of Microorganisms (GCM) 10K type strain sequencing project: providing services to taxonomists for standard genome sequencing and annotation.</title>
        <authorList>
            <consortium name="The Broad Institute Genomics Platform"/>
            <consortium name="The Broad Institute Genome Sequencing Center for Infectious Disease"/>
            <person name="Wu L."/>
            <person name="Ma J."/>
        </authorList>
    </citation>
    <scope>NUCLEOTIDE SEQUENCE [LARGE SCALE GENOMIC DNA]</scope>
    <source>
        <strain evidence="8">NBRC 108730</strain>
    </source>
</reference>
<dbReference type="Gene3D" id="1.10.1740.10">
    <property type="match status" value="1"/>
</dbReference>
<evidence type="ECO:0000256" key="4">
    <source>
        <dbReference type="ARBA" id="ARBA00023163"/>
    </source>
</evidence>
<evidence type="ECO:0000259" key="6">
    <source>
        <dbReference type="Pfam" id="PF04542"/>
    </source>
</evidence>
<dbReference type="InterPro" id="IPR013325">
    <property type="entry name" value="RNA_pol_sigma_r2"/>
</dbReference>
<keyword evidence="1" id="KW-0805">Transcription regulation</keyword>
<gene>
    <name evidence="7" type="ORF">GCM10025868_45400</name>
</gene>
<keyword evidence="8" id="KW-1185">Reference proteome</keyword>
<evidence type="ECO:0000313" key="8">
    <source>
        <dbReference type="Proteomes" id="UP001157017"/>
    </source>
</evidence>
<dbReference type="Pfam" id="PF04542">
    <property type="entry name" value="Sigma70_r2"/>
    <property type="match status" value="1"/>
</dbReference>
<accession>A0ABQ6JRH5</accession>
<proteinExistence type="predicted"/>
<keyword evidence="4" id="KW-0804">Transcription</keyword>
<feature type="domain" description="RNA polymerase sigma-70 region 2" evidence="6">
    <location>
        <begin position="39"/>
        <end position="105"/>
    </location>
</feature>
<evidence type="ECO:0000256" key="1">
    <source>
        <dbReference type="ARBA" id="ARBA00023015"/>
    </source>
</evidence>
<evidence type="ECO:0000256" key="2">
    <source>
        <dbReference type="ARBA" id="ARBA00023082"/>
    </source>
</evidence>
<keyword evidence="2" id="KW-0731">Sigma factor</keyword>
<dbReference type="EMBL" id="BSUZ01000001">
    <property type="protein sequence ID" value="GMA89290.1"/>
    <property type="molecule type" value="Genomic_DNA"/>
</dbReference>
<organism evidence="7 8">
    <name type="scientific">Angustibacter aerolatus</name>
    <dbReference type="NCBI Taxonomy" id="1162965"/>
    <lineage>
        <taxon>Bacteria</taxon>
        <taxon>Bacillati</taxon>
        <taxon>Actinomycetota</taxon>
        <taxon>Actinomycetes</taxon>
        <taxon>Kineosporiales</taxon>
        <taxon>Kineosporiaceae</taxon>
    </lineage>
</organism>
<evidence type="ECO:0000256" key="5">
    <source>
        <dbReference type="SAM" id="MobiDB-lite"/>
    </source>
</evidence>
<evidence type="ECO:0000313" key="7">
    <source>
        <dbReference type="EMBL" id="GMA89290.1"/>
    </source>
</evidence>
<feature type="region of interest" description="Disordered" evidence="5">
    <location>
        <begin position="147"/>
        <end position="179"/>
    </location>
</feature>
<dbReference type="Proteomes" id="UP001157017">
    <property type="component" value="Unassembled WGS sequence"/>
</dbReference>